<dbReference type="PANTHER" id="PTHR22951:SF5">
    <property type="entry name" value="PHOSPHATIDYLINOSITOL-BINDING CLATHRIN ASSEMBLY PROTEIN LAP"/>
    <property type="match status" value="1"/>
</dbReference>
<name>A0ABR0KNB9_9EURO</name>
<feature type="region of interest" description="Disordered" evidence="1">
    <location>
        <begin position="389"/>
        <end position="630"/>
    </location>
</feature>
<protein>
    <recommendedName>
        <fullName evidence="2">ENTH domain-containing protein</fullName>
    </recommendedName>
</protein>
<proteinExistence type="predicted"/>
<feature type="compositionally biased region" description="Low complexity" evidence="1">
    <location>
        <begin position="425"/>
        <end position="460"/>
    </location>
</feature>
<dbReference type="InterPro" id="IPR013809">
    <property type="entry name" value="ENTH"/>
</dbReference>
<dbReference type="CDD" id="cd16988">
    <property type="entry name" value="ANTH_N_YAP180"/>
    <property type="match status" value="1"/>
</dbReference>
<evidence type="ECO:0000256" key="1">
    <source>
        <dbReference type="SAM" id="MobiDB-lite"/>
    </source>
</evidence>
<feature type="region of interest" description="Disordered" evidence="1">
    <location>
        <begin position="272"/>
        <end position="331"/>
    </location>
</feature>
<feature type="compositionally biased region" description="Low complexity" evidence="1">
    <location>
        <begin position="294"/>
        <end position="329"/>
    </location>
</feature>
<dbReference type="Gene3D" id="1.20.58.150">
    <property type="entry name" value="ANTH domain"/>
    <property type="match status" value="1"/>
</dbReference>
<feature type="compositionally biased region" description="Polar residues" evidence="1">
    <location>
        <begin position="505"/>
        <end position="515"/>
    </location>
</feature>
<reference evidence="3 4" key="1">
    <citation type="submission" date="2023-08" db="EMBL/GenBank/DDBJ databases">
        <title>Black Yeasts Isolated from many extreme environments.</title>
        <authorList>
            <person name="Coleine C."/>
            <person name="Stajich J.E."/>
            <person name="Selbmann L."/>
        </authorList>
    </citation>
    <scope>NUCLEOTIDE SEQUENCE [LARGE SCALE GENOMIC DNA]</scope>
    <source>
        <strain evidence="3 4">CCFEE 5885</strain>
    </source>
</reference>
<dbReference type="PANTHER" id="PTHR22951">
    <property type="entry name" value="CLATHRIN ASSEMBLY PROTEIN"/>
    <property type="match status" value="1"/>
</dbReference>
<evidence type="ECO:0000313" key="4">
    <source>
        <dbReference type="Proteomes" id="UP001345013"/>
    </source>
</evidence>
<feature type="compositionally biased region" description="Polar residues" evidence="1">
    <location>
        <begin position="614"/>
        <end position="630"/>
    </location>
</feature>
<keyword evidence="4" id="KW-1185">Reference proteome</keyword>
<feature type="compositionally biased region" description="Low complexity" evidence="1">
    <location>
        <begin position="389"/>
        <end position="406"/>
    </location>
</feature>
<comment type="caution">
    <text evidence="3">The sequence shown here is derived from an EMBL/GenBank/DDBJ whole genome shotgun (WGS) entry which is preliminary data.</text>
</comment>
<evidence type="ECO:0000259" key="2">
    <source>
        <dbReference type="PROSITE" id="PS50942"/>
    </source>
</evidence>
<dbReference type="SMART" id="SM00273">
    <property type="entry name" value="ENTH"/>
    <property type="match status" value="1"/>
</dbReference>
<sequence>MEKTVKGATKIKLAAPKTKYVEPILSATRAGETGVADVFHTLQLRLRDSTWTIVFKSLIVVHLMIREGAPEITLRYLAESPKRLAISQFTEVQTQGISIRRYFEYLLERVKAYQDTQTDYVRSGAGKMRGLTVDKGLLRQTEVVQAQIKALLQCDLLGGADPDNEISMTAFRLLTMDLLELFKAMNEGTINVLEHYFEMSKVDAERALKIYKTFARQTDLVVNYLSMARQYQAYTRLEVPKLKHAPTTLTSSLEDYLNDPDFEINKRQYLAQQEAKRTGKPVSAIAQTNPTPKAAPVTSTTTQPQPQPQFHPQAQFQPQSSQPSKGPAPDLIDFFESIEQNQQPMAQQTYPQDQQSNTGFAQAQIYGQQPQMAPQQTGYNPFIQNFAQQPQQQFQQPPQQTLQPDFTGAGFGGYGPQPPQTQNYSFSSPFSSIPESNAVDYSQQAMQSPPQMQSSQVSSPGTLQPQQTGTNPFRQSMMPTGGGQPFQNTGIQRQSTNPFAKHSTGVIQSQHIPQTTSPPPATFDQQQQQQQQPLQQQFSPIDQAPAAQALQPQRTGTNPFAKNNSLSPPPANPLTVNVTGSTNPFRQSQFVNQQTGQGWQHSAQGTFGGFDANGVQTTSVFPRPGAQQQT</sequence>
<dbReference type="InterPro" id="IPR008942">
    <property type="entry name" value="ENTH_VHS"/>
</dbReference>
<dbReference type="PROSITE" id="PS50942">
    <property type="entry name" value="ENTH"/>
    <property type="match status" value="1"/>
</dbReference>
<dbReference type="InterPro" id="IPR014712">
    <property type="entry name" value="ANTH_dom_sf"/>
</dbReference>
<dbReference type="InterPro" id="IPR011417">
    <property type="entry name" value="ANTH_dom"/>
</dbReference>
<dbReference type="SUPFAM" id="SSF48464">
    <property type="entry name" value="ENTH/VHS domain"/>
    <property type="match status" value="1"/>
</dbReference>
<feature type="compositionally biased region" description="Polar residues" evidence="1">
    <location>
        <begin position="485"/>
        <end position="498"/>
    </location>
</feature>
<evidence type="ECO:0000313" key="3">
    <source>
        <dbReference type="EMBL" id="KAK5101441.1"/>
    </source>
</evidence>
<accession>A0ABR0KNB9</accession>
<organism evidence="3 4">
    <name type="scientific">Lithohypha guttulata</name>
    <dbReference type="NCBI Taxonomy" id="1690604"/>
    <lineage>
        <taxon>Eukaryota</taxon>
        <taxon>Fungi</taxon>
        <taxon>Dikarya</taxon>
        <taxon>Ascomycota</taxon>
        <taxon>Pezizomycotina</taxon>
        <taxon>Eurotiomycetes</taxon>
        <taxon>Chaetothyriomycetidae</taxon>
        <taxon>Chaetothyriales</taxon>
        <taxon>Trichomeriaceae</taxon>
        <taxon>Lithohypha</taxon>
    </lineage>
</organism>
<dbReference type="Pfam" id="PF07651">
    <property type="entry name" value="ANTH"/>
    <property type="match status" value="1"/>
</dbReference>
<gene>
    <name evidence="3" type="ORF">LTR24_000496</name>
</gene>
<dbReference type="SUPFAM" id="SSF89009">
    <property type="entry name" value="GAT-like domain"/>
    <property type="match status" value="1"/>
</dbReference>
<dbReference type="EMBL" id="JAVRRG010000004">
    <property type="protein sequence ID" value="KAK5101441.1"/>
    <property type="molecule type" value="Genomic_DNA"/>
</dbReference>
<feature type="compositionally biased region" description="Polar residues" evidence="1">
    <location>
        <begin position="461"/>
        <end position="478"/>
    </location>
</feature>
<dbReference type="Gene3D" id="1.25.40.90">
    <property type="match status" value="1"/>
</dbReference>
<dbReference type="InterPro" id="IPR045192">
    <property type="entry name" value="AP180-like"/>
</dbReference>
<feature type="domain" description="ENTH" evidence="2">
    <location>
        <begin position="1"/>
        <end position="120"/>
    </location>
</feature>
<feature type="compositionally biased region" description="Low complexity" evidence="1">
    <location>
        <begin position="525"/>
        <end position="553"/>
    </location>
</feature>
<feature type="compositionally biased region" description="Polar residues" evidence="1">
    <location>
        <begin position="575"/>
        <end position="605"/>
    </location>
</feature>
<dbReference type="Proteomes" id="UP001345013">
    <property type="component" value="Unassembled WGS sequence"/>
</dbReference>